<organism evidence="1 2">
    <name type="scientific">Paraburkholderia bryophila</name>
    <dbReference type="NCBI Taxonomy" id="420952"/>
    <lineage>
        <taxon>Bacteria</taxon>
        <taxon>Pseudomonadati</taxon>
        <taxon>Pseudomonadota</taxon>
        <taxon>Betaproteobacteria</taxon>
        <taxon>Burkholderiales</taxon>
        <taxon>Burkholderiaceae</taxon>
        <taxon>Paraburkholderia</taxon>
    </lineage>
</organism>
<dbReference type="OrthoDB" id="508445at2"/>
<dbReference type="EMBL" id="QLTK01000038">
    <property type="protein sequence ID" value="RAS20347.1"/>
    <property type="molecule type" value="Genomic_DNA"/>
</dbReference>
<dbReference type="AlphaFoldDB" id="A0A329BES7"/>
<dbReference type="Proteomes" id="UP000248918">
    <property type="component" value="Unassembled WGS sequence"/>
</dbReference>
<accession>A0A329BES7</accession>
<dbReference type="InterPro" id="IPR021986">
    <property type="entry name" value="Spherulin4"/>
</dbReference>
<dbReference type="PANTHER" id="PTHR35040">
    <property type="match status" value="1"/>
</dbReference>
<sequence>MKRIQKLGTLGVAVQESNATNRRATRAGKALTRATLIACMLAGCLHGTAFAGTTAALGLVVPSYFNATKSVADWNSMVTSAHQVSTTAILNPDNGPGATTDPNYAAATARVRAAGGKVVGYVHTSYGKRSLSTVVAEINAYVALYKVDGFFIDEMSNDSKIAHIQYYQSLYNYIKGLNASYSVTANPGTNIPELYASLPTADTFVVFESTAKAYAKYEPLSWQAAYPKSRFVHMVYSATAAQMPGIVQYASTHGAGGVYVTSLGGSNPYKALPPYWSAEVTNAIAP</sequence>
<dbReference type="RefSeq" id="WP_111935380.1">
    <property type="nucleotide sequence ID" value="NZ_CADFFP010000037.1"/>
</dbReference>
<evidence type="ECO:0000313" key="2">
    <source>
        <dbReference type="Proteomes" id="UP000248918"/>
    </source>
</evidence>
<reference evidence="1 2" key="1">
    <citation type="submission" date="2018-06" db="EMBL/GenBank/DDBJ databases">
        <title>Genomic Encyclopedia of Type Strains, Phase III (KMG-III): the genomes of soil and plant-associated and newly described type strains.</title>
        <authorList>
            <person name="Whitman W."/>
        </authorList>
    </citation>
    <scope>NUCLEOTIDE SEQUENCE [LARGE SCALE GENOMIC DNA]</scope>
    <source>
        <strain evidence="1 2">LMG 23644</strain>
    </source>
</reference>
<proteinExistence type="predicted"/>
<name>A0A329BES7_9BURK</name>
<dbReference type="PANTHER" id="PTHR35040:SF9">
    <property type="entry name" value="4-LIKE CELL SURFACE PROTEIN, PUTATIVE (AFU_ORTHOLOGUE AFUA_4G14080)-RELATED"/>
    <property type="match status" value="1"/>
</dbReference>
<comment type="caution">
    <text evidence="1">The sequence shown here is derived from an EMBL/GenBank/DDBJ whole genome shotgun (WGS) entry which is preliminary data.</text>
</comment>
<protein>
    <submittedName>
        <fullName evidence="1">Spherulation-specific family 4 protein</fullName>
    </submittedName>
</protein>
<evidence type="ECO:0000313" key="1">
    <source>
        <dbReference type="EMBL" id="RAS20347.1"/>
    </source>
</evidence>
<gene>
    <name evidence="1" type="ORF">BX591_13815</name>
</gene>
<dbReference type="Pfam" id="PF12138">
    <property type="entry name" value="Spherulin4"/>
    <property type="match status" value="1"/>
</dbReference>